<dbReference type="eggNOG" id="ENOG502RAFF">
    <property type="taxonomic scope" value="Eukaryota"/>
</dbReference>
<dbReference type="Proteomes" id="UP000002605">
    <property type="component" value="Chromosome 5"/>
</dbReference>
<dbReference type="KEGG" id="cdu:CD36_51070"/>
<organism evidence="2 3">
    <name type="scientific">Candida dubliniensis (strain CD36 / ATCC MYA-646 / CBS 7987 / NCPF 3949 / NRRL Y-17841)</name>
    <name type="common">Yeast</name>
    <dbReference type="NCBI Taxonomy" id="573826"/>
    <lineage>
        <taxon>Eukaryota</taxon>
        <taxon>Fungi</taxon>
        <taxon>Dikarya</taxon>
        <taxon>Ascomycota</taxon>
        <taxon>Saccharomycotina</taxon>
        <taxon>Pichiomycetes</taxon>
        <taxon>Debaryomycetaceae</taxon>
        <taxon>Candida/Lodderomyces clade</taxon>
        <taxon>Candida</taxon>
    </lineage>
</organism>
<dbReference type="HOGENOM" id="CLU_019661_0_0_1"/>
<dbReference type="GeneID" id="8048107"/>
<gene>
    <name evidence="1" type="ordered locus">Cd36_51070</name>
    <name evidence="2" type="ORF">CD36_51070</name>
</gene>
<dbReference type="OrthoDB" id="4024489at2759"/>
<dbReference type="VEuPathDB" id="FungiDB:CD36_51070"/>
<keyword evidence="3" id="KW-1185">Reference proteome</keyword>
<sequence>MQELSFIIHLPSEIIYQILQYLSQNILLELITVPFLNQYVTSYLYPICLIDSRATDFKPNPKIKLFKTITAFMKFQKLHNYSPQRLILNNNRGINKVVENNHWCSPYKLELVDNLELINTRNVVKVTFSSSFSQPIQEIPYQITELNILGDKLNLVHSNIQILEINQFDLRYMELLPESIKDLKLLEFKLPSSIPSSGVKFPINLTHLTIVEGQRSLRSVNFQSLLFLKSLNYKGNLKLSTSQLTSMQDLQLPESIEKVCLRCLNIVSLQNISNLKCLTHLEIIDFPKLFTFFDTRFPSGLKKLIYKFDTVVPNLSYFQNQMVLNFDSSRLVRETTTANMIFLKIDERFQIPDNLKVLILENIPYVKISKSIKIPDTLNELIIRKLPGVVPSSNFNMTLPNLTLYRLTLSNMMLDSLEGMKFPEKLSFLDLSRNQLQHIHGTNLYNLKYLRDLNLSRNRFERFIDIENDIPSGLEILHLQSNLINQFEIKDNNIRLMQLNLMLVKNGRYSNELFKFPTKLRYLQLSIQVDKLSDNFQLPANLQSLQIHHPYYGKIVTFRNFFQNVSNLQLTQLSLLNLTFTKDCLIKIPSTIERLTIAGNFNQHIINNLNLQNCKSLTSLSLSGGSVNYFNLNNIPSQNLEQLELKNMKLKYINGNFNEFRHLEYLNLEQNQITNESNNTITTTTTATNCGGKTKNSLNLPSSINTLILNKNDLNDLSNVFLDNCRYLRKIYLEMNPNLDSRVILKIAKLLMQISDNFVGIYLSSNLIFSSNLFLENYEVYSKIIFNTDFIDG</sequence>
<name>B9WH48_CANDC</name>
<evidence type="ECO:0000313" key="1">
    <source>
        <dbReference type="CGD" id="CAL0000161034"/>
    </source>
</evidence>
<evidence type="ECO:0000313" key="2">
    <source>
        <dbReference type="EMBL" id="CAX41489.1"/>
    </source>
</evidence>
<dbReference type="SUPFAM" id="SSF52058">
    <property type="entry name" value="L domain-like"/>
    <property type="match status" value="1"/>
</dbReference>
<dbReference type="AlphaFoldDB" id="B9WH48"/>
<dbReference type="InterPro" id="IPR001611">
    <property type="entry name" value="Leu-rich_rpt"/>
</dbReference>
<protein>
    <submittedName>
        <fullName evidence="2">Uncharacterized protein</fullName>
    </submittedName>
</protein>
<dbReference type="CGD" id="CAL0000161034">
    <property type="gene designation" value="Cd36_51070"/>
</dbReference>
<dbReference type="InterPro" id="IPR032675">
    <property type="entry name" value="LRR_dom_sf"/>
</dbReference>
<proteinExistence type="predicted"/>
<dbReference type="EMBL" id="FM992692">
    <property type="protein sequence ID" value="CAX41489.1"/>
    <property type="molecule type" value="Genomic_DNA"/>
</dbReference>
<accession>B9WH48</accession>
<dbReference type="Gene3D" id="3.80.10.10">
    <property type="entry name" value="Ribonuclease Inhibitor"/>
    <property type="match status" value="2"/>
</dbReference>
<dbReference type="RefSeq" id="XP_002420411.1">
    <property type="nucleotide sequence ID" value="XM_002420366.1"/>
</dbReference>
<reference evidence="2 3" key="1">
    <citation type="journal article" date="2009" name="Genome Res.">
        <title>Comparative genomics of the fungal pathogens Candida dubliniensis and Candida albicans.</title>
        <authorList>
            <person name="Jackson A.P."/>
            <person name="Gamble J.A."/>
            <person name="Yeomans T."/>
            <person name="Moran G.P."/>
            <person name="Saunders D."/>
            <person name="Harris D."/>
            <person name="Aslett M."/>
            <person name="Barrell J.F."/>
            <person name="Butler G."/>
            <person name="Citiulo F."/>
            <person name="Coleman D.C."/>
            <person name="de Groot P.W.J."/>
            <person name="Goodwin T.J."/>
            <person name="Quail M.A."/>
            <person name="McQuillan J."/>
            <person name="Munro C.A."/>
            <person name="Pain A."/>
            <person name="Poulter R.T."/>
            <person name="Rajandream M.A."/>
            <person name="Renauld H."/>
            <person name="Spiering M.J."/>
            <person name="Tivey A."/>
            <person name="Gow N.A.R."/>
            <person name="Barrell B."/>
            <person name="Sullivan D.J."/>
            <person name="Berriman M."/>
        </authorList>
    </citation>
    <scope>NUCLEOTIDE SEQUENCE [LARGE SCALE GENOMIC DNA]</scope>
    <source>
        <strain evidence="3">CD36 / ATCC MYA-646 / CBS 7987 / NCPF 3949 / NRRL Y-17841</strain>
    </source>
</reference>
<dbReference type="SUPFAM" id="SSF52047">
    <property type="entry name" value="RNI-like"/>
    <property type="match status" value="1"/>
</dbReference>
<evidence type="ECO:0000313" key="3">
    <source>
        <dbReference type="Proteomes" id="UP000002605"/>
    </source>
</evidence>
<dbReference type="PROSITE" id="PS51450">
    <property type="entry name" value="LRR"/>
    <property type="match status" value="1"/>
</dbReference>